<accession>A0A2Y9A444</accession>
<dbReference type="SUPFAM" id="SSF109604">
    <property type="entry name" value="HD-domain/PDEase-like"/>
    <property type="match status" value="1"/>
</dbReference>
<evidence type="ECO:0000313" key="2">
    <source>
        <dbReference type="EMBL" id="SSA39271.1"/>
    </source>
</evidence>
<dbReference type="RefSeq" id="WP_110851516.1">
    <property type="nucleotide sequence ID" value="NZ_QKLZ01000002.1"/>
</dbReference>
<gene>
    <name evidence="2" type="ORF">SAMN05216184_102191</name>
</gene>
<reference evidence="2 3" key="1">
    <citation type="submission" date="2016-10" db="EMBL/GenBank/DDBJ databases">
        <authorList>
            <person name="Cai Z."/>
        </authorList>
    </citation>
    <scope>NUCLEOTIDE SEQUENCE [LARGE SCALE GENOMIC DNA]</scope>
    <source>
        <strain evidence="2 3">CGMCC 1.10826</strain>
    </source>
</reference>
<evidence type="ECO:0000313" key="3">
    <source>
        <dbReference type="Proteomes" id="UP000250222"/>
    </source>
</evidence>
<feature type="compositionally biased region" description="Basic and acidic residues" evidence="1">
    <location>
        <begin position="313"/>
        <end position="330"/>
    </location>
</feature>
<dbReference type="EMBL" id="UETB01000002">
    <property type="protein sequence ID" value="SSA39271.1"/>
    <property type="molecule type" value="Genomic_DNA"/>
</dbReference>
<feature type="region of interest" description="Disordered" evidence="1">
    <location>
        <begin position="233"/>
        <end position="366"/>
    </location>
</feature>
<name>A0A2Y9A444_9MICO</name>
<organism evidence="2 3">
    <name type="scientific">Georgenia satyanarayanai</name>
    <dbReference type="NCBI Taxonomy" id="860221"/>
    <lineage>
        <taxon>Bacteria</taxon>
        <taxon>Bacillati</taxon>
        <taxon>Actinomycetota</taxon>
        <taxon>Actinomycetes</taxon>
        <taxon>Micrococcales</taxon>
        <taxon>Bogoriellaceae</taxon>
        <taxon>Georgenia</taxon>
    </lineage>
</organism>
<dbReference type="InterPro" id="IPR009218">
    <property type="entry name" value="HD_phosphohydro"/>
</dbReference>
<dbReference type="AlphaFoldDB" id="A0A2Y9A444"/>
<dbReference type="OrthoDB" id="9808993at2"/>
<feature type="compositionally biased region" description="Low complexity" evidence="1">
    <location>
        <begin position="250"/>
        <end position="272"/>
    </location>
</feature>
<dbReference type="GO" id="GO:0016787">
    <property type="term" value="F:hydrolase activity"/>
    <property type="evidence" value="ECO:0007669"/>
    <property type="project" value="UniProtKB-KW"/>
</dbReference>
<dbReference type="PANTHER" id="PTHR21174:SF0">
    <property type="entry name" value="HD PHOSPHOHYDROLASE FAMILY PROTEIN-RELATED"/>
    <property type="match status" value="1"/>
</dbReference>
<dbReference type="PANTHER" id="PTHR21174">
    <property type="match status" value="1"/>
</dbReference>
<keyword evidence="2" id="KW-0378">Hydrolase</keyword>
<feature type="compositionally biased region" description="Pro residues" evidence="1">
    <location>
        <begin position="277"/>
        <end position="291"/>
    </location>
</feature>
<protein>
    <submittedName>
        <fullName evidence="2">Predicted metal-dependent phosphohydrolase, HD superfamily</fullName>
    </submittedName>
</protein>
<proteinExistence type="predicted"/>
<keyword evidence="3" id="KW-1185">Reference proteome</keyword>
<evidence type="ECO:0000256" key="1">
    <source>
        <dbReference type="SAM" id="MobiDB-lite"/>
    </source>
</evidence>
<dbReference type="Proteomes" id="UP000250222">
    <property type="component" value="Unassembled WGS sequence"/>
</dbReference>
<sequence>MSLADAPQWLVSAFVRSAVAVGATAPREQIQRTARELVERWQEPERRFHNLRHLIDVLARVEELAEETHVPDVVRLAAWYHGAVFNSSAQVAYARRGGEDEVASAELAREQLTELGVPDAVTERVEELVRALARHDADEHDVDALALCDADLGTLAVEPQRYAAYKRAIREEYAHIPEPDYVASRLAILTRLLRRRRLFVSPFSLAWEEPARENLTAELSHLRTRLAELGGTEYPAEECSPRSGTATSWPSRGPAAPASPAAPAARPAGATTDPRDAPAPAPQPAAPPAPGAAPGGGTPRSAATPDEADPPGDGERGRSGIERDPEFELRRRIRRKRRERAAAQHPDEAAPSPSALFRPPPKPPRS</sequence>
<dbReference type="Gene3D" id="1.10.3210.10">
    <property type="entry name" value="Hypothetical protein af1432"/>
    <property type="match status" value="1"/>
</dbReference>